<dbReference type="SUPFAM" id="SSF51395">
    <property type="entry name" value="FMN-linked oxidoreductases"/>
    <property type="match status" value="1"/>
</dbReference>
<evidence type="ECO:0000256" key="14">
    <source>
        <dbReference type="ARBA" id="ARBA00029440"/>
    </source>
</evidence>
<dbReference type="NCBIfam" id="NF008730">
    <property type="entry name" value="PRK11750.1"/>
    <property type="match status" value="1"/>
</dbReference>
<organism evidence="16 17">
    <name type="scientific">Taurinivorans muris</name>
    <dbReference type="NCBI Taxonomy" id="2787751"/>
    <lineage>
        <taxon>Bacteria</taxon>
        <taxon>Pseudomonadati</taxon>
        <taxon>Thermodesulfobacteriota</taxon>
        <taxon>Desulfovibrionia</taxon>
        <taxon>Desulfovibrionales</taxon>
        <taxon>Desulfovibrionaceae</taxon>
        <taxon>Taurinivorans</taxon>
    </lineage>
</organism>
<evidence type="ECO:0000256" key="3">
    <source>
        <dbReference type="ARBA" id="ARBA00009716"/>
    </source>
</evidence>
<dbReference type="InterPro" id="IPR017932">
    <property type="entry name" value="GATase_2_dom"/>
</dbReference>
<comment type="pathway">
    <text evidence="14">Amino-acid biosynthesis.</text>
</comment>
<keyword evidence="17" id="KW-1185">Reference proteome</keyword>
<reference evidence="16" key="1">
    <citation type="submission" date="2020-12" db="EMBL/GenBank/DDBJ databases">
        <title>Taurinivorans muris gen. nov., sp. nov., fundamental and realized metabolic niche of a ubiquitous sulfidogenic bacterium in the murine intestine.</title>
        <authorList>
            <person name="Ye H."/>
            <person name="Hanson B.T."/>
            <person name="Loy A."/>
        </authorList>
    </citation>
    <scope>NUCLEOTIDE SEQUENCE</scope>
    <source>
        <strain evidence="16">LT0009</strain>
    </source>
</reference>
<dbReference type="Pfam" id="PF04898">
    <property type="entry name" value="Glu_syn_central"/>
    <property type="match status" value="1"/>
</dbReference>
<proteinExistence type="inferred from homology"/>
<dbReference type="InterPro" id="IPR050711">
    <property type="entry name" value="ET-N_metabolism_enzyme"/>
</dbReference>
<dbReference type="InterPro" id="IPR002932">
    <property type="entry name" value="Glu_synthdom"/>
</dbReference>
<dbReference type="Pfam" id="PF00310">
    <property type="entry name" value="GATase_2"/>
    <property type="match status" value="1"/>
</dbReference>
<protein>
    <submittedName>
        <fullName evidence="16">Glutamate synthase large subunit</fullName>
        <ecNumber evidence="16">1.4.1.13</ecNumber>
    </submittedName>
</protein>
<evidence type="ECO:0000256" key="8">
    <source>
        <dbReference type="ARBA" id="ARBA00022962"/>
    </source>
</evidence>
<evidence type="ECO:0000256" key="13">
    <source>
        <dbReference type="ARBA" id="ARBA00023291"/>
    </source>
</evidence>
<comment type="cofactor">
    <cofactor evidence="1">
        <name>FMN</name>
        <dbReference type="ChEBI" id="CHEBI:58210"/>
    </cofactor>
</comment>
<evidence type="ECO:0000313" key="17">
    <source>
        <dbReference type="Proteomes" id="UP001058120"/>
    </source>
</evidence>
<keyword evidence="5" id="KW-0285">Flavoprotein</keyword>
<feature type="domain" description="Glutamine amidotransferase type-2" evidence="15">
    <location>
        <begin position="16"/>
        <end position="416"/>
    </location>
</feature>
<dbReference type="PANTHER" id="PTHR11938:SF133">
    <property type="entry name" value="GLUTAMATE SYNTHASE (NADH)"/>
    <property type="match status" value="1"/>
</dbReference>
<evidence type="ECO:0000256" key="1">
    <source>
        <dbReference type="ARBA" id="ARBA00001917"/>
    </source>
</evidence>
<evidence type="ECO:0000256" key="10">
    <source>
        <dbReference type="ARBA" id="ARBA00023004"/>
    </source>
</evidence>
<dbReference type="Gene3D" id="3.60.20.10">
    <property type="entry name" value="Glutamine Phosphoribosylpyrophosphate, subunit 1, domain 1"/>
    <property type="match status" value="1"/>
</dbReference>
<evidence type="ECO:0000256" key="5">
    <source>
        <dbReference type="ARBA" id="ARBA00022630"/>
    </source>
</evidence>
<dbReference type="CDD" id="cd00713">
    <property type="entry name" value="GltS"/>
    <property type="match status" value="1"/>
</dbReference>
<accession>A0ABY5Y1H7</accession>
<name>A0ABY5Y1H7_9BACT</name>
<dbReference type="Proteomes" id="UP001058120">
    <property type="component" value="Chromosome"/>
</dbReference>
<evidence type="ECO:0000256" key="12">
    <source>
        <dbReference type="ARBA" id="ARBA00023164"/>
    </source>
</evidence>
<keyword evidence="12" id="KW-0314">Glutamate biosynthesis</keyword>
<dbReference type="EMBL" id="CP065938">
    <property type="protein sequence ID" value="UWX06030.1"/>
    <property type="molecule type" value="Genomic_DNA"/>
</dbReference>
<evidence type="ECO:0000256" key="7">
    <source>
        <dbReference type="ARBA" id="ARBA00022723"/>
    </source>
</evidence>
<dbReference type="EC" id="1.4.1.13" evidence="16"/>
<keyword evidence="6" id="KW-0288">FMN</keyword>
<dbReference type="SUPFAM" id="SSF56235">
    <property type="entry name" value="N-terminal nucleophile aminohydrolases (Ntn hydrolases)"/>
    <property type="match status" value="1"/>
</dbReference>
<dbReference type="InterPro" id="IPR006982">
    <property type="entry name" value="Glu_synth_centr_N"/>
</dbReference>
<dbReference type="InterPro" id="IPR013785">
    <property type="entry name" value="Aldolase_TIM"/>
</dbReference>
<dbReference type="SUPFAM" id="SSF69336">
    <property type="entry name" value="Alpha subunit of glutamate synthase, C-terminal domain"/>
    <property type="match status" value="1"/>
</dbReference>
<keyword evidence="11" id="KW-0411">Iron-sulfur</keyword>
<dbReference type="PROSITE" id="PS51278">
    <property type="entry name" value="GATASE_TYPE_2"/>
    <property type="match status" value="1"/>
</dbReference>
<dbReference type="RefSeq" id="WP_334315627.1">
    <property type="nucleotide sequence ID" value="NZ_CP065938.1"/>
</dbReference>
<keyword evidence="13" id="KW-0003">3Fe-4S</keyword>
<dbReference type="Gene3D" id="2.160.20.60">
    <property type="entry name" value="Glutamate synthase, alpha subunit, C-terminal domain"/>
    <property type="match status" value="1"/>
</dbReference>
<dbReference type="InterPro" id="IPR002489">
    <property type="entry name" value="Glu_synth_asu_C"/>
</dbReference>
<evidence type="ECO:0000313" key="16">
    <source>
        <dbReference type="EMBL" id="UWX06030.1"/>
    </source>
</evidence>
<keyword evidence="4" id="KW-0028">Amino-acid biosynthesis</keyword>
<sequence>MHNKSLFNPQIGHDACGVGFLAKIDAAPCHDLVLHAVQALGNMAHRGGSGSGCSNPDGAGILFAMPHDFMKKIWQKQCSDFPEQFAVGQFFFPQSEELAVKLETIIQEVLIKHNFHVLAWRTVPINTECIESEEMKNSLPCFRQALITDMALDKLVPVDDFERRLFIARRNIEFEIAARLSLVPRDCYVVSLSSQSIIYKGLIRGGKIADFYVDLLDIDFKAHFAVFHERYSTNTTPAWHLAQPFRTLAHNGEINTLSSNLFNMKMYEALLSSPLLGENIQYLKPIISSQGSDSAALDNVFEFLYQSGRSLCHTAMMLVPEPFGASYIMGQGKRAFYEYHAAVMPAWDGPAAFVFTDGKLLGASLDRNALRPCRYTITKDGLIVLASECGVLNIPAKNILKRGSLRPRKMLMVDFEQKRVITDTECKNAVIYSAPYIRWIKEKGIRLTDFALPTQRYEQKNSLLQEQLLFGLSADEIDEVIKPMFQNAQEPVASMGMDTPLAVLSQRPQLLFSYFKQRFAQVTNPPIDSLRESSAMSLTLFLGSRKNLLEESPEHYALLRLSHPILRKEDMVRLQYSEKEAVKPAFLDILFDISEIDPYNLELDKDKAGYLLEKGLNQFLQEAKNALLGGATLLILSDKNAGRYSAPIPSLLAVSALQQYLLENNLCHLCSIIVDSGEIRDSMQIAQLLAFGASAVCPRLAYDTIEYLTNENTFSSQTALNGQMDININNYITAMQKGLMKACSRMGISVLRSFVGGQFFEAVGLGEELINKYFCGITSKIGGIGLEHIAVDTLARHLKAFFYANDRKSPEQYGLYKLRKNGEKHLWSAKAISSLHTAVRENDSFAYKLYAKESNEADIPVTLRSLFTLKAQHPISLEDVEPAESILRRFVGAAMSFGSISKEAHEAIAVAFNRIGSRSNCGEGGEKKERSVIYENGDCAKSKIRQIASGRFGVTAEYLHDAEEIQIKMAQGAKPGEGGQLPAHKVLPQIAEVRHTIAGVTLISPPPHHDIYSIEDLAQLIYDLRKINNHAKISVKLVSGTNVGTIASGVAKAGADIIVVSGHDGGTGAALRTAVSYVGLPWEIGLAETHAALLFNKFRSRVTLQTDGQLRTGKDLVIASILGAEEFAFGTSLLVAMGCCLLRVCHLGTCSVGIATQDENLCKKFKGSPDHVERFLRFLAEDFREEMARLGIRSVNELIGRTDLLSVDTHKFVDDNSSLLSNHYALWQNKLESLNFEKLLCPLSYTPSFSDRVHLCKENKLETEINEKVLRELSAKRLAFYSGKINNTDRSIGTCLTARILDEFNARLPEKCVSVSLAGNAGQSFGAFLTKEIFLSLQGEANDYVGKGLSGGIIVVNPYHFEHDVFAEQTAIGNVALYGATKGELFAAGSAGERFAVRNSGAHAVVEGVGDYACEYMTGGIVVVLGQTGYNFGAGMTGGIAYVYDRSETFSMRCTMETFDIESVWQENDIKELRTLLEKHVRYTESALAKFILDNWQMQVSFFLKVIPLEYKKALARIKNTENCYAESISGTEEVYPLY</sequence>
<keyword evidence="10" id="KW-0408">Iron</keyword>
<dbReference type="InterPro" id="IPR029055">
    <property type="entry name" value="Ntn_hydrolases_N"/>
</dbReference>
<evidence type="ECO:0000256" key="9">
    <source>
        <dbReference type="ARBA" id="ARBA00023002"/>
    </source>
</evidence>
<dbReference type="InterPro" id="IPR036485">
    <property type="entry name" value="Glu_synth_asu_C_sf"/>
</dbReference>
<keyword evidence="8" id="KW-0315">Glutamine amidotransferase</keyword>
<keyword evidence="9 16" id="KW-0560">Oxidoreductase</keyword>
<dbReference type="Gene3D" id="3.20.20.70">
    <property type="entry name" value="Aldolase class I"/>
    <property type="match status" value="2"/>
</dbReference>
<dbReference type="Pfam" id="PF01645">
    <property type="entry name" value="Glu_synthase"/>
    <property type="match status" value="1"/>
</dbReference>
<evidence type="ECO:0000256" key="4">
    <source>
        <dbReference type="ARBA" id="ARBA00022605"/>
    </source>
</evidence>
<comment type="cofactor">
    <cofactor evidence="2">
        <name>[3Fe-4S] cluster</name>
        <dbReference type="ChEBI" id="CHEBI:21137"/>
    </cofactor>
</comment>
<dbReference type="CDD" id="cd02808">
    <property type="entry name" value="GltS_FMN"/>
    <property type="match status" value="1"/>
</dbReference>
<evidence type="ECO:0000259" key="15">
    <source>
        <dbReference type="PROSITE" id="PS51278"/>
    </source>
</evidence>
<evidence type="ECO:0000256" key="6">
    <source>
        <dbReference type="ARBA" id="ARBA00022643"/>
    </source>
</evidence>
<comment type="similarity">
    <text evidence="3">Belongs to the glutamate synthase family.</text>
</comment>
<evidence type="ECO:0000256" key="11">
    <source>
        <dbReference type="ARBA" id="ARBA00023014"/>
    </source>
</evidence>
<dbReference type="PANTHER" id="PTHR11938">
    <property type="entry name" value="FAD NADPH DEHYDROGENASE/OXIDOREDUCTASE"/>
    <property type="match status" value="1"/>
</dbReference>
<keyword evidence="7" id="KW-0479">Metal-binding</keyword>
<dbReference type="GO" id="GO:0004355">
    <property type="term" value="F:glutamate synthase (NADPH) activity"/>
    <property type="evidence" value="ECO:0007669"/>
    <property type="project" value="UniProtKB-EC"/>
</dbReference>
<gene>
    <name evidence="16" type="primary">gltB</name>
    <name evidence="16" type="ORF">JBF11_01525</name>
</gene>
<evidence type="ECO:0000256" key="2">
    <source>
        <dbReference type="ARBA" id="ARBA00001927"/>
    </source>
</evidence>
<dbReference type="Pfam" id="PF01493">
    <property type="entry name" value="GXGXG"/>
    <property type="match status" value="1"/>
</dbReference>